<accession>A0A915MPW9</accession>
<keyword evidence="3" id="KW-1185">Reference proteome</keyword>
<feature type="domain" description="F-box" evidence="2">
    <location>
        <begin position="67"/>
        <end position="97"/>
    </location>
</feature>
<dbReference type="SUPFAM" id="SSF81383">
    <property type="entry name" value="F-box domain"/>
    <property type="match status" value="1"/>
</dbReference>
<reference evidence="4" key="1">
    <citation type="submission" date="2022-11" db="UniProtKB">
        <authorList>
            <consortium name="WormBaseParasite"/>
        </authorList>
    </citation>
    <scope>IDENTIFICATION</scope>
</reference>
<keyword evidence="1" id="KW-0472">Membrane</keyword>
<evidence type="ECO:0000313" key="4">
    <source>
        <dbReference type="WBParaSite" id="scaffold482_cov281.g1154"/>
    </source>
</evidence>
<dbReference type="CDD" id="cd09917">
    <property type="entry name" value="F-box_SF"/>
    <property type="match status" value="1"/>
</dbReference>
<proteinExistence type="predicted"/>
<evidence type="ECO:0000259" key="2">
    <source>
        <dbReference type="Pfam" id="PF00646"/>
    </source>
</evidence>
<dbReference type="InterPro" id="IPR001810">
    <property type="entry name" value="F-box_dom"/>
</dbReference>
<protein>
    <submittedName>
        <fullName evidence="4">F-box domain-containing protein</fullName>
    </submittedName>
</protein>
<keyword evidence="1" id="KW-1133">Transmembrane helix</keyword>
<name>A0A915MPW9_MELJA</name>
<dbReference type="WBParaSite" id="scaffold482_cov281.g1154">
    <property type="protein sequence ID" value="scaffold482_cov281.g1154"/>
    <property type="gene ID" value="scaffold482_cov281.g1154"/>
</dbReference>
<dbReference type="Proteomes" id="UP000887561">
    <property type="component" value="Unplaced"/>
</dbReference>
<dbReference type="InterPro" id="IPR036047">
    <property type="entry name" value="F-box-like_dom_sf"/>
</dbReference>
<dbReference type="AlphaFoldDB" id="A0A915MPW9"/>
<sequence length="551" mass="62224">MLGHNNNSNKQQKLQKQNSMPIVERQLSVIFDTIDFTQVTSPLKPLAELCRLRCKKARLEPKNISEQLPESLWIKIFSYLGPLERISLGLCSRRLQLITSHWLDVNSLEIRPEWANDLAISTGLPLSSGYRRRLPSLRSKPKNQPKSFHLQDSEQPERLLKILLCRLANGQLLELTIWDACLSERLRNCIIRCSQLLRCLRLWMIVLVVVLGIEAPLIIQKAHNCGRWLNTYHPSPLLISLIAKAINAPFEELQLTNCRLSLSALELILPKCSKSLKRLSIGCTFGKEQKRIQHFNSSALFRFIEFYLPKNIRVLRVHHNARRIPNFAEIGGMSSNCSIQEPISTTTKTSLNSCSSPSLSFSNYFSSSTTSSSYQKKYSKGSLFSNNSSIDSSNNDINLTIEQQQNIKLINLKKSSTFHTSSSPRIPSSACSTISWPGTNNSNKEDEQLSLATSSTWCTLSTDLLQNKDNKVKEKSSNCNNLLFNRKLTIFAIAEELLGRMGSPIQSPYVYTTNQNNNQPSGVQRVIHGDLVKTIPLSSLGMESDWESDIE</sequence>
<keyword evidence="1" id="KW-0812">Transmembrane</keyword>
<evidence type="ECO:0000256" key="1">
    <source>
        <dbReference type="SAM" id="Phobius"/>
    </source>
</evidence>
<organism evidence="3 4">
    <name type="scientific">Meloidogyne javanica</name>
    <name type="common">Root-knot nematode worm</name>
    <dbReference type="NCBI Taxonomy" id="6303"/>
    <lineage>
        <taxon>Eukaryota</taxon>
        <taxon>Metazoa</taxon>
        <taxon>Ecdysozoa</taxon>
        <taxon>Nematoda</taxon>
        <taxon>Chromadorea</taxon>
        <taxon>Rhabditida</taxon>
        <taxon>Tylenchina</taxon>
        <taxon>Tylenchomorpha</taxon>
        <taxon>Tylenchoidea</taxon>
        <taxon>Meloidogynidae</taxon>
        <taxon>Meloidogyninae</taxon>
        <taxon>Meloidogyne</taxon>
        <taxon>Meloidogyne incognita group</taxon>
    </lineage>
</organism>
<dbReference type="Pfam" id="PF00646">
    <property type="entry name" value="F-box"/>
    <property type="match status" value="1"/>
</dbReference>
<evidence type="ECO:0000313" key="3">
    <source>
        <dbReference type="Proteomes" id="UP000887561"/>
    </source>
</evidence>
<feature type="transmembrane region" description="Helical" evidence="1">
    <location>
        <begin position="200"/>
        <end position="219"/>
    </location>
</feature>